<dbReference type="Proteomes" id="UP000039865">
    <property type="component" value="Unassembled WGS sequence"/>
</dbReference>
<feature type="compositionally biased region" description="Basic and acidic residues" evidence="1">
    <location>
        <begin position="281"/>
        <end position="309"/>
    </location>
</feature>
<evidence type="ECO:0000256" key="1">
    <source>
        <dbReference type="SAM" id="MobiDB-lite"/>
    </source>
</evidence>
<name>A0A078A0I5_STYLE</name>
<dbReference type="InParanoid" id="A0A078A0I5"/>
<organism evidence="2 3">
    <name type="scientific">Stylonychia lemnae</name>
    <name type="common">Ciliate</name>
    <dbReference type="NCBI Taxonomy" id="5949"/>
    <lineage>
        <taxon>Eukaryota</taxon>
        <taxon>Sar</taxon>
        <taxon>Alveolata</taxon>
        <taxon>Ciliophora</taxon>
        <taxon>Intramacronucleata</taxon>
        <taxon>Spirotrichea</taxon>
        <taxon>Stichotrichia</taxon>
        <taxon>Sporadotrichida</taxon>
        <taxon>Oxytrichidae</taxon>
        <taxon>Stylonychinae</taxon>
        <taxon>Stylonychia</taxon>
    </lineage>
</organism>
<feature type="compositionally biased region" description="Polar residues" evidence="1">
    <location>
        <begin position="259"/>
        <end position="280"/>
    </location>
</feature>
<reference evidence="2 3" key="1">
    <citation type="submission" date="2014-06" db="EMBL/GenBank/DDBJ databases">
        <authorList>
            <person name="Swart Estienne"/>
        </authorList>
    </citation>
    <scope>NUCLEOTIDE SEQUENCE [LARGE SCALE GENOMIC DNA]</scope>
    <source>
        <strain evidence="2 3">130c</strain>
    </source>
</reference>
<evidence type="ECO:0000313" key="2">
    <source>
        <dbReference type="EMBL" id="CDW75660.1"/>
    </source>
</evidence>
<evidence type="ECO:0000313" key="3">
    <source>
        <dbReference type="Proteomes" id="UP000039865"/>
    </source>
</evidence>
<dbReference type="EMBL" id="CCKQ01004497">
    <property type="protein sequence ID" value="CDW75660.1"/>
    <property type="molecule type" value="Genomic_DNA"/>
</dbReference>
<keyword evidence="3" id="KW-1185">Reference proteome</keyword>
<dbReference type="AlphaFoldDB" id="A0A078A0I5"/>
<sequence>MQNFKIEDIAVCKVYVNIYGFNSEWLPTAFFHHLSISYNIAQYLEGSDFCKMCDGPKLAGDYLLFILKEKSSMMQSAAIDSSAQIKKLSSLAKIANKFKLEEYDEEYSMINISEVNDKKLLLELFRQLDKLLVIKKQNYYKKTTNIPYKDQFPTRYQEEEEMKESINQHVLASKLDFELSRQESLSKKKDSFSDIKYRMQSQKSLSMMKSKYQNSSIDYTQTKQPNFQECKKKKKKNTFWSSDNSESSSQEEYNESLKKTQAQQRQTARDNYQNICQKQIETNRDGSLNKKRDLSQDQHKLAKPDQETENWRNEHHIKVIDKFKNHLFKNEREFEEKLMKEINANGPQGQIQHHFTSSYLVVRCKTCRSFQVWYKYEKNGNEYINLKFSRIIKQQHVKPIH</sequence>
<proteinExistence type="predicted"/>
<protein>
    <submittedName>
        <fullName evidence="2">Uncharacterized protein</fullName>
    </submittedName>
</protein>
<gene>
    <name evidence="2" type="primary">Contig4717.g5035</name>
    <name evidence="2" type="ORF">STYLEM_4653</name>
</gene>
<accession>A0A078A0I5</accession>
<feature type="compositionally biased region" description="Low complexity" evidence="1">
    <location>
        <begin position="241"/>
        <end position="251"/>
    </location>
</feature>
<feature type="region of interest" description="Disordered" evidence="1">
    <location>
        <begin position="227"/>
        <end position="309"/>
    </location>
</feature>